<protein>
    <recommendedName>
        <fullName evidence="5">Exonuclease V</fullName>
    </recommendedName>
</protein>
<reference evidence="3 4" key="1">
    <citation type="submission" date="2024-01" db="EMBL/GenBank/DDBJ databases">
        <title>A draft genome for a cacao thread blight-causing isolate of Paramarasmius palmivorus.</title>
        <authorList>
            <person name="Baruah I.K."/>
            <person name="Bukari Y."/>
            <person name="Amoako-Attah I."/>
            <person name="Meinhardt L.W."/>
            <person name="Bailey B.A."/>
            <person name="Cohen S.P."/>
        </authorList>
    </citation>
    <scope>NUCLEOTIDE SEQUENCE [LARGE SCALE GENOMIC DNA]</scope>
    <source>
        <strain evidence="3 4">GH-12</strain>
    </source>
</reference>
<dbReference type="EMBL" id="JAYKXP010000005">
    <property type="protein sequence ID" value="KAK7058517.1"/>
    <property type="molecule type" value="Genomic_DNA"/>
</dbReference>
<accession>A0AAW0E3Z5</accession>
<feature type="region of interest" description="Disordered" evidence="2">
    <location>
        <begin position="499"/>
        <end position="535"/>
    </location>
</feature>
<dbReference type="SMART" id="SM00726">
    <property type="entry name" value="UIM"/>
    <property type="match status" value="2"/>
</dbReference>
<gene>
    <name evidence="3" type="ORF">VNI00_002151</name>
</gene>
<dbReference type="Proteomes" id="UP001383192">
    <property type="component" value="Unassembled WGS sequence"/>
</dbReference>
<feature type="region of interest" description="Disordered" evidence="2">
    <location>
        <begin position="228"/>
        <end position="312"/>
    </location>
</feature>
<dbReference type="InterPro" id="IPR019190">
    <property type="entry name" value="EXOV"/>
</dbReference>
<dbReference type="AlphaFoldDB" id="A0AAW0E3Z5"/>
<sequence length="617" mass="70173">MAYSSKVAEVDEYDQFDDFTGLSTADFATLDAQLLVPSANASPKVEIELEKPLEQFQVEIKEKNKTRRAPETRAAPVIKTDSPFKRFRKKSRFSVSDLVGPTWCEYQFDYGLRQKRHRKLEHRPASFVTKKGKEIVVQKEVAIKREVTLEKGKSVHKQLEQEIRPEKVVVDVTTQEETWALRLIDILACFDDLVHLGCAREMPVFGFVDNHPVLGVIDEVIRMPLGNRTEDLAKKRPPGSAPTTPQKPKRSKTEQSQHEITQFLERKSRTSSPTRKPELSGKERSRWTAKERKHVLHINDSKTRKHMSLPPHEDTLPSRLQLMVYYRFLDTIMSNFDFAAFWNRLGLDPWKRFSDTFISQAGVSSLLHPGAKAIECLDDFMSTGVWNDALLRVDASFIDPTLVLVYRSAKKKNERKLSSENSISAQEQADIARAIAASLNDCPSALNGPGPSSTGFTASFEAISDPTALDRPVSTGAGDAKRPDEDPDLLWAIQQSMLTHHQETKTSPSTEFVTDTPPISPAIPELGETTNEETHDSAIIGTKTFRYDAIFLDRHLRDVLDYWEGRREPRGVTIEESRRCSSCEYRNGCEWRDQKALEFAEDVERKRREKQTTRQAV</sequence>
<comment type="similarity">
    <text evidence="1">Belongs to the EXO5 family.</text>
</comment>
<organism evidence="3 4">
    <name type="scientific">Paramarasmius palmivorus</name>
    <dbReference type="NCBI Taxonomy" id="297713"/>
    <lineage>
        <taxon>Eukaryota</taxon>
        <taxon>Fungi</taxon>
        <taxon>Dikarya</taxon>
        <taxon>Basidiomycota</taxon>
        <taxon>Agaricomycotina</taxon>
        <taxon>Agaricomycetes</taxon>
        <taxon>Agaricomycetidae</taxon>
        <taxon>Agaricales</taxon>
        <taxon>Marasmiineae</taxon>
        <taxon>Marasmiaceae</taxon>
        <taxon>Paramarasmius</taxon>
    </lineage>
</organism>
<feature type="compositionally biased region" description="Polar residues" evidence="2">
    <location>
        <begin position="499"/>
        <end position="513"/>
    </location>
</feature>
<evidence type="ECO:0000256" key="1">
    <source>
        <dbReference type="ARBA" id="ARBA00009797"/>
    </source>
</evidence>
<evidence type="ECO:0000313" key="3">
    <source>
        <dbReference type="EMBL" id="KAK7058517.1"/>
    </source>
</evidence>
<dbReference type="InterPro" id="IPR003903">
    <property type="entry name" value="UIM_dom"/>
</dbReference>
<proteinExistence type="inferred from homology"/>
<comment type="caution">
    <text evidence="3">The sequence shown here is derived from an EMBL/GenBank/DDBJ whole genome shotgun (WGS) entry which is preliminary data.</text>
</comment>
<name>A0AAW0E3Z5_9AGAR</name>
<feature type="compositionally biased region" description="Basic and acidic residues" evidence="2">
    <location>
        <begin position="275"/>
        <end position="290"/>
    </location>
</feature>
<dbReference type="PANTHER" id="PTHR14464:SF4">
    <property type="entry name" value="EXONUCLEASE V"/>
    <property type="match status" value="1"/>
</dbReference>
<evidence type="ECO:0000256" key="2">
    <source>
        <dbReference type="SAM" id="MobiDB-lite"/>
    </source>
</evidence>
<dbReference type="GO" id="GO:0045145">
    <property type="term" value="F:single-stranded DNA 5'-3' DNA exonuclease activity"/>
    <property type="evidence" value="ECO:0007669"/>
    <property type="project" value="InterPro"/>
</dbReference>
<dbReference type="PANTHER" id="PTHR14464">
    <property type="entry name" value="EXONUCLEASE V"/>
    <property type="match status" value="1"/>
</dbReference>
<evidence type="ECO:0000313" key="4">
    <source>
        <dbReference type="Proteomes" id="UP001383192"/>
    </source>
</evidence>
<dbReference type="GO" id="GO:0005634">
    <property type="term" value="C:nucleus"/>
    <property type="evidence" value="ECO:0007669"/>
    <property type="project" value="TreeGrafter"/>
</dbReference>
<dbReference type="GO" id="GO:0005739">
    <property type="term" value="C:mitochondrion"/>
    <property type="evidence" value="ECO:0007669"/>
    <property type="project" value="TreeGrafter"/>
</dbReference>
<dbReference type="GO" id="GO:0036297">
    <property type="term" value="P:interstrand cross-link repair"/>
    <property type="evidence" value="ECO:0007669"/>
    <property type="project" value="TreeGrafter"/>
</dbReference>
<dbReference type="Pfam" id="PF09810">
    <property type="entry name" value="Exo5"/>
    <property type="match status" value="2"/>
</dbReference>
<evidence type="ECO:0008006" key="5">
    <source>
        <dbReference type="Google" id="ProtNLM"/>
    </source>
</evidence>
<keyword evidence="4" id="KW-1185">Reference proteome</keyword>